<evidence type="ECO:0000313" key="7">
    <source>
        <dbReference type="EMBL" id="SKC03443.1"/>
    </source>
</evidence>
<sequence>MMKNSRQDPSIEPPSGLAGQGRAVARIVVPTAAQHGSAFSARRMGMAAFGREGDPFLNLDHFRMGGPTFPPHPHAGFSAVTYMLPESPGGMRNRDSRGDHSVIPSGGLHWTAAGSGIVHEEVPEHDGLTIEGFQIFVRQPVAQEDAAPVIHHVDPDGVPEVGLNRGFARVLAGRYGDRGAPFDPPSPLALIDVTLVANEPFAWTPEPGITSCAIYLFAGRLATGGREVAAPVLILFEHGQAPVHCTAIEDTRLLVLAGRPLDAPSVSNGPFVLSSQAALDAAVERYRRGAMGALT</sequence>
<dbReference type="InterPro" id="IPR011051">
    <property type="entry name" value="RmlC_Cupin_sf"/>
</dbReference>
<dbReference type="InterPro" id="IPR014710">
    <property type="entry name" value="RmlC-like_jellyroll"/>
</dbReference>
<organism evidence="7 8">
    <name type="scientific">Rhizorhabdus histidinilytica</name>
    <dbReference type="NCBI Taxonomy" id="439228"/>
    <lineage>
        <taxon>Bacteria</taxon>
        <taxon>Pseudomonadati</taxon>
        <taxon>Pseudomonadota</taxon>
        <taxon>Alphaproteobacteria</taxon>
        <taxon>Sphingomonadales</taxon>
        <taxon>Sphingomonadaceae</taxon>
        <taxon>Rhizorhabdus</taxon>
    </lineage>
</organism>
<feature type="region of interest" description="Disordered" evidence="4">
    <location>
        <begin position="1"/>
        <end position="20"/>
    </location>
</feature>
<evidence type="ECO:0000256" key="1">
    <source>
        <dbReference type="ARBA" id="ARBA00008416"/>
    </source>
</evidence>
<dbReference type="SUPFAM" id="SSF51182">
    <property type="entry name" value="RmlC-like cupins"/>
    <property type="match status" value="1"/>
</dbReference>
<comment type="similarity">
    <text evidence="1 3">Belongs to the pirin family.</text>
</comment>
<dbReference type="Pfam" id="PF02678">
    <property type="entry name" value="Pirin"/>
    <property type="match status" value="1"/>
</dbReference>
<gene>
    <name evidence="7" type="ORF">SAMN06295920_1123</name>
</gene>
<feature type="domain" description="Pirin N-terminal" evidence="5">
    <location>
        <begin position="53"/>
        <end position="137"/>
    </location>
</feature>
<dbReference type="PIRSF" id="PIRSF006232">
    <property type="entry name" value="Pirin"/>
    <property type="match status" value="1"/>
</dbReference>
<dbReference type="PANTHER" id="PTHR13903">
    <property type="entry name" value="PIRIN-RELATED"/>
    <property type="match status" value="1"/>
</dbReference>
<dbReference type="EMBL" id="FUYM01000012">
    <property type="protein sequence ID" value="SKC03443.1"/>
    <property type="molecule type" value="Genomic_DNA"/>
</dbReference>
<dbReference type="GO" id="GO:0046872">
    <property type="term" value="F:metal ion binding"/>
    <property type="evidence" value="ECO:0007669"/>
    <property type="project" value="UniProtKB-KW"/>
</dbReference>
<dbReference type="STRING" id="439228.SAMN06295920_1123"/>
<evidence type="ECO:0000256" key="3">
    <source>
        <dbReference type="RuleBase" id="RU003457"/>
    </source>
</evidence>
<dbReference type="InterPro" id="IPR008778">
    <property type="entry name" value="Pirin_C_dom"/>
</dbReference>
<feature type="binding site" evidence="2">
    <location>
        <position position="74"/>
    </location>
    <ligand>
        <name>Fe cation</name>
        <dbReference type="ChEBI" id="CHEBI:24875"/>
    </ligand>
</feature>
<dbReference type="InterPro" id="IPR012093">
    <property type="entry name" value="Pirin"/>
</dbReference>
<dbReference type="PANTHER" id="PTHR13903:SF8">
    <property type="entry name" value="PIRIN"/>
    <property type="match status" value="1"/>
</dbReference>
<evidence type="ECO:0000259" key="6">
    <source>
        <dbReference type="Pfam" id="PF05726"/>
    </source>
</evidence>
<dbReference type="OrthoDB" id="9780903at2"/>
<evidence type="ECO:0000256" key="2">
    <source>
        <dbReference type="PIRSR" id="PIRSR006232-1"/>
    </source>
</evidence>
<evidence type="ECO:0008006" key="9">
    <source>
        <dbReference type="Google" id="ProtNLM"/>
    </source>
</evidence>
<proteinExistence type="inferred from homology"/>
<keyword evidence="2" id="KW-0408">Iron</keyword>
<dbReference type="Pfam" id="PF05726">
    <property type="entry name" value="Pirin_C"/>
    <property type="match status" value="1"/>
</dbReference>
<evidence type="ECO:0000259" key="5">
    <source>
        <dbReference type="Pfam" id="PF02678"/>
    </source>
</evidence>
<feature type="binding site" evidence="2">
    <location>
        <position position="72"/>
    </location>
    <ligand>
        <name>Fe cation</name>
        <dbReference type="ChEBI" id="CHEBI:24875"/>
    </ligand>
</feature>
<comment type="cofactor">
    <cofactor evidence="2">
        <name>Fe cation</name>
        <dbReference type="ChEBI" id="CHEBI:24875"/>
    </cofactor>
    <text evidence="2">Binds 1 Fe cation per subunit.</text>
</comment>
<evidence type="ECO:0000256" key="4">
    <source>
        <dbReference type="SAM" id="MobiDB-lite"/>
    </source>
</evidence>
<dbReference type="AlphaFoldDB" id="A0A1T5G4Q3"/>
<dbReference type="Gene3D" id="2.60.120.10">
    <property type="entry name" value="Jelly Rolls"/>
    <property type="match status" value="2"/>
</dbReference>
<keyword evidence="8" id="KW-1185">Reference proteome</keyword>
<feature type="binding site" evidence="2">
    <location>
        <position position="119"/>
    </location>
    <ligand>
        <name>Fe cation</name>
        <dbReference type="ChEBI" id="CHEBI:24875"/>
    </ligand>
</feature>
<name>A0A1T5G4Q3_9SPHN</name>
<accession>A0A1T5G4Q3</accession>
<dbReference type="InterPro" id="IPR003829">
    <property type="entry name" value="Pirin_N_dom"/>
</dbReference>
<protein>
    <recommendedName>
        <fullName evidence="9">Pirin family protein</fullName>
    </recommendedName>
</protein>
<feature type="binding site" evidence="2">
    <location>
        <position position="121"/>
    </location>
    <ligand>
        <name>Fe cation</name>
        <dbReference type="ChEBI" id="CHEBI:24875"/>
    </ligand>
</feature>
<keyword evidence="2" id="KW-0479">Metal-binding</keyword>
<reference evidence="8" key="1">
    <citation type="submission" date="2017-02" db="EMBL/GenBank/DDBJ databases">
        <authorList>
            <person name="Varghese N."/>
            <person name="Submissions S."/>
        </authorList>
    </citation>
    <scope>NUCLEOTIDE SEQUENCE [LARGE SCALE GENOMIC DNA]</scope>
    <source>
        <strain evidence="8">UM2</strain>
    </source>
</reference>
<evidence type="ECO:0000313" key="8">
    <source>
        <dbReference type="Proteomes" id="UP000189818"/>
    </source>
</evidence>
<dbReference type="Proteomes" id="UP000189818">
    <property type="component" value="Unassembled WGS sequence"/>
</dbReference>
<feature type="domain" description="Pirin C-terminal" evidence="6">
    <location>
        <begin position="191"/>
        <end position="291"/>
    </location>
</feature>